<dbReference type="InterPro" id="IPR007450">
    <property type="entry name" value="BamE_dom"/>
</dbReference>
<dbReference type="PATRIC" id="fig|86840.3.peg.4273"/>
<dbReference type="GO" id="GO:0019867">
    <property type="term" value="C:outer membrane"/>
    <property type="evidence" value="ECO:0007669"/>
    <property type="project" value="InterPro"/>
</dbReference>
<proteinExistence type="predicted"/>
<protein>
    <recommendedName>
        <fullName evidence="1">Outer membrane protein assembly factor BamE domain-containing protein</fullName>
    </recommendedName>
</protein>
<accession>A0A0P9KVP3</accession>
<evidence type="ECO:0000313" key="2">
    <source>
        <dbReference type="EMBL" id="KPW67112.1"/>
    </source>
</evidence>
<sequence length="170" mass="18767">MEDSIMRLIIHLPLFSALLYLPAHVAASTVQRCEDAAGKVTFTTLGCPEGHSTQMLRAFNAPPGTHIGLLPPAPAHSREAERRKTLPRELVVVGTRDDGCGNRLSAEQRRAAIINHRTPPGMTKRDVESLLGRPDKISNRNGELRYVYEQKKGRSNSVTFDEDGCVKGKR</sequence>
<dbReference type="Pfam" id="PF04355">
    <property type="entry name" value="BamE"/>
    <property type="match status" value="1"/>
</dbReference>
<dbReference type="Proteomes" id="UP000281372">
    <property type="component" value="Unassembled WGS sequence"/>
</dbReference>
<comment type="caution">
    <text evidence="2">The sequence shown here is derived from an EMBL/GenBank/DDBJ whole genome shotgun (WGS) entry which is preliminary data.</text>
</comment>
<evidence type="ECO:0000313" key="3">
    <source>
        <dbReference type="EMBL" id="RMN29879.1"/>
    </source>
</evidence>
<gene>
    <name evidence="2" type="ORF">ALO81_03044</name>
    <name evidence="3" type="ORF">ALQ64_03652</name>
</gene>
<dbReference type="EMBL" id="LJPX01000525">
    <property type="protein sequence ID" value="KPW67112.1"/>
    <property type="molecule type" value="Genomic_DNA"/>
</dbReference>
<reference evidence="3 5" key="2">
    <citation type="submission" date="2018-08" db="EMBL/GenBank/DDBJ databases">
        <title>Recombination of ecologically and evolutionarily significant loci maintains genetic cohesion in the Pseudomonas syringae species complex.</title>
        <authorList>
            <person name="Dillon M."/>
            <person name="Thakur S."/>
            <person name="Almeida R.N.D."/>
            <person name="Weir B.S."/>
            <person name="Guttman D.S."/>
        </authorList>
    </citation>
    <scope>NUCLEOTIDE SEQUENCE [LARGE SCALE GENOMIC DNA]</scope>
    <source>
        <strain evidence="3 5">ICMP 2821</strain>
    </source>
</reference>
<evidence type="ECO:0000259" key="1">
    <source>
        <dbReference type="Pfam" id="PF04355"/>
    </source>
</evidence>
<name>A0A0P9KVP3_PSECA</name>
<reference evidence="2 4" key="1">
    <citation type="submission" date="2015-09" db="EMBL/GenBank/DDBJ databases">
        <title>Genome announcement of multiple Pseudomonas syringae strains.</title>
        <authorList>
            <person name="Thakur S."/>
            <person name="Wang P.W."/>
            <person name="Gong Y."/>
            <person name="Weir B.S."/>
            <person name="Guttman D.S."/>
        </authorList>
    </citation>
    <scope>NUCLEOTIDE SEQUENCE [LARGE SCALE GENOMIC DNA]</scope>
    <source>
        <strain evidence="2 4">ICMP2823</strain>
    </source>
</reference>
<evidence type="ECO:0000313" key="5">
    <source>
        <dbReference type="Proteomes" id="UP000281372"/>
    </source>
</evidence>
<organism evidence="2 4">
    <name type="scientific">Pseudomonas cannabina</name>
    <dbReference type="NCBI Taxonomy" id="86840"/>
    <lineage>
        <taxon>Bacteria</taxon>
        <taxon>Pseudomonadati</taxon>
        <taxon>Pseudomonadota</taxon>
        <taxon>Gammaproteobacteria</taxon>
        <taxon>Pseudomonadales</taxon>
        <taxon>Pseudomonadaceae</taxon>
        <taxon>Pseudomonas</taxon>
    </lineage>
</organism>
<dbReference type="EMBL" id="RBOW01000496">
    <property type="protein sequence ID" value="RMN29879.1"/>
    <property type="molecule type" value="Genomic_DNA"/>
</dbReference>
<feature type="domain" description="Outer membrane protein assembly factor BamE" evidence="1">
    <location>
        <begin position="119"/>
        <end position="168"/>
    </location>
</feature>
<dbReference type="Proteomes" id="UP000050564">
    <property type="component" value="Unassembled WGS sequence"/>
</dbReference>
<dbReference type="AlphaFoldDB" id="A0A0P9KVP3"/>
<evidence type="ECO:0000313" key="4">
    <source>
        <dbReference type="Proteomes" id="UP000050564"/>
    </source>
</evidence>